<feature type="signal peptide" evidence="2">
    <location>
        <begin position="1"/>
        <end position="25"/>
    </location>
</feature>
<evidence type="ECO:0000256" key="1">
    <source>
        <dbReference type="ARBA" id="ARBA00022729"/>
    </source>
</evidence>
<dbReference type="Proteomes" id="UP001596053">
    <property type="component" value="Unassembled WGS sequence"/>
</dbReference>
<evidence type="ECO:0000313" key="5">
    <source>
        <dbReference type="EMBL" id="MFC5422496.1"/>
    </source>
</evidence>
<keyword evidence="6" id="KW-1185">Reference proteome</keyword>
<name>A0ABW0IZJ8_9HYPH</name>
<dbReference type="PROSITE" id="PS51257">
    <property type="entry name" value="PROKAR_LIPOPROTEIN"/>
    <property type="match status" value="1"/>
</dbReference>
<organism evidence="5 6">
    <name type="scientific">Bosea eneae</name>
    <dbReference type="NCBI Taxonomy" id="151454"/>
    <lineage>
        <taxon>Bacteria</taxon>
        <taxon>Pseudomonadati</taxon>
        <taxon>Pseudomonadota</taxon>
        <taxon>Alphaproteobacteria</taxon>
        <taxon>Hyphomicrobiales</taxon>
        <taxon>Boseaceae</taxon>
        <taxon>Bosea</taxon>
    </lineage>
</organism>
<keyword evidence="1 2" id="KW-0732">Signal</keyword>
<dbReference type="InterPro" id="IPR019554">
    <property type="entry name" value="Soluble_ligand-bd"/>
</dbReference>
<dbReference type="PANTHER" id="PTHR33619">
    <property type="entry name" value="POLYSACCHARIDE EXPORT PROTEIN GFCE-RELATED"/>
    <property type="match status" value="1"/>
</dbReference>
<feature type="domain" description="Soluble ligand binding" evidence="4">
    <location>
        <begin position="112"/>
        <end position="160"/>
    </location>
</feature>
<feature type="chain" id="PRO_5046242328" evidence="2">
    <location>
        <begin position="26"/>
        <end position="185"/>
    </location>
</feature>
<feature type="domain" description="Polysaccharide export protein N-terminal" evidence="3">
    <location>
        <begin position="32"/>
        <end position="106"/>
    </location>
</feature>
<dbReference type="RefSeq" id="WP_377800807.1">
    <property type="nucleotide sequence ID" value="NZ_JBHSLW010000039.1"/>
</dbReference>
<evidence type="ECO:0000259" key="4">
    <source>
        <dbReference type="Pfam" id="PF10531"/>
    </source>
</evidence>
<reference evidence="6" key="1">
    <citation type="journal article" date="2019" name="Int. J. Syst. Evol. Microbiol.">
        <title>The Global Catalogue of Microorganisms (GCM) 10K type strain sequencing project: providing services to taxonomists for standard genome sequencing and annotation.</title>
        <authorList>
            <consortium name="The Broad Institute Genomics Platform"/>
            <consortium name="The Broad Institute Genome Sequencing Center for Infectious Disease"/>
            <person name="Wu L."/>
            <person name="Ma J."/>
        </authorList>
    </citation>
    <scope>NUCLEOTIDE SEQUENCE [LARGE SCALE GENOMIC DNA]</scope>
    <source>
        <strain evidence="6">NCAIM B.01391</strain>
    </source>
</reference>
<accession>A0ABW0IZJ8</accession>
<dbReference type="InterPro" id="IPR049712">
    <property type="entry name" value="Poly_export"/>
</dbReference>
<dbReference type="Pfam" id="PF10531">
    <property type="entry name" value="SLBB"/>
    <property type="match status" value="1"/>
</dbReference>
<evidence type="ECO:0000313" key="6">
    <source>
        <dbReference type="Proteomes" id="UP001596053"/>
    </source>
</evidence>
<gene>
    <name evidence="5" type="ORF">ACFPOB_23300</name>
</gene>
<dbReference type="PANTHER" id="PTHR33619:SF3">
    <property type="entry name" value="POLYSACCHARIDE EXPORT PROTEIN GFCE-RELATED"/>
    <property type="match status" value="1"/>
</dbReference>
<protein>
    <submittedName>
        <fullName evidence="5">Polysaccharide biosynthesis/export family protein</fullName>
    </submittedName>
</protein>
<evidence type="ECO:0000259" key="3">
    <source>
        <dbReference type="Pfam" id="PF02563"/>
    </source>
</evidence>
<dbReference type="InterPro" id="IPR003715">
    <property type="entry name" value="Poly_export_N"/>
</dbReference>
<comment type="caution">
    <text evidence="5">The sequence shown here is derived from an EMBL/GenBank/DDBJ whole genome shotgun (WGS) entry which is preliminary data.</text>
</comment>
<evidence type="ECO:0000256" key="2">
    <source>
        <dbReference type="SAM" id="SignalP"/>
    </source>
</evidence>
<dbReference type="Gene3D" id="3.10.560.10">
    <property type="entry name" value="Outer membrane lipoprotein wza domain like"/>
    <property type="match status" value="1"/>
</dbReference>
<dbReference type="Pfam" id="PF02563">
    <property type="entry name" value="Poly_export"/>
    <property type="match status" value="1"/>
</dbReference>
<dbReference type="EMBL" id="JBHSLW010000039">
    <property type="protein sequence ID" value="MFC5422496.1"/>
    <property type="molecule type" value="Genomic_DNA"/>
</dbReference>
<sequence length="185" mass="20086">MSRHPVCLMLAAALALTGCAPRIVAPEFAVETAAPYQLASGDRLRVIVFGQDNLSNIYAVDGSGRISMPLIGAVEVQGRTTQQLERAIEGRLRAGYLREPKVSVEVDAYRPFFVLGEVTNSGQFPFVNGMTVQTAVAIAGGFTPRGQRDYAEVTRLMDGQLVTGTVPITYPVRPGDTIVIKERWF</sequence>
<dbReference type="Gene3D" id="3.30.1950.10">
    <property type="entry name" value="wza like domain"/>
    <property type="match status" value="1"/>
</dbReference>
<proteinExistence type="predicted"/>